<keyword evidence="2" id="KW-1185">Reference proteome</keyword>
<protein>
    <submittedName>
        <fullName evidence="1">Uncharacterized protein</fullName>
    </submittedName>
</protein>
<dbReference type="GeneID" id="54547532"/>
<sequence length="226" mass="24864">MHQSKQVRRRIVRAHAKPVWRSGEPCASGRTCLGAPSHHHRPTSSSLTTITTHLARLSSKAPPVNVPSPPRRPARTLRAKSVCSWAGWAHPSQPRNPRSVLRLPAAHRHARYDRLVNTTMSTSIQFCQSRRPGSLLGTSRPSPPPPTSATHNYCYSVLRTLTSTSLSHLANLIRHRLPPPFFQAANSTQPSLFGSNCSPVSQSHFYFRSCAGAILQTLKPPSCIPV</sequence>
<organism evidence="1 2">
    <name type="scientific">Westerdykella ornata</name>
    <dbReference type="NCBI Taxonomy" id="318751"/>
    <lineage>
        <taxon>Eukaryota</taxon>
        <taxon>Fungi</taxon>
        <taxon>Dikarya</taxon>
        <taxon>Ascomycota</taxon>
        <taxon>Pezizomycotina</taxon>
        <taxon>Dothideomycetes</taxon>
        <taxon>Pleosporomycetidae</taxon>
        <taxon>Pleosporales</taxon>
        <taxon>Sporormiaceae</taxon>
        <taxon>Westerdykella</taxon>
    </lineage>
</organism>
<proteinExistence type="predicted"/>
<evidence type="ECO:0000313" key="1">
    <source>
        <dbReference type="EMBL" id="KAF2277998.1"/>
    </source>
</evidence>
<accession>A0A6A6JQ17</accession>
<dbReference type="RefSeq" id="XP_033655537.1">
    <property type="nucleotide sequence ID" value="XM_033794357.1"/>
</dbReference>
<gene>
    <name evidence="1" type="ORF">EI97DRAFT_280672</name>
</gene>
<dbReference type="AlphaFoldDB" id="A0A6A6JQ17"/>
<dbReference type="EMBL" id="ML986489">
    <property type="protein sequence ID" value="KAF2277998.1"/>
    <property type="molecule type" value="Genomic_DNA"/>
</dbReference>
<evidence type="ECO:0000313" key="2">
    <source>
        <dbReference type="Proteomes" id="UP000800097"/>
    </source>
</evidence>
<name>A0A6A6JQ17_WESOR</name>
<dbReference type="Proteomes" id="UP000800097">
    <property type="component" value="Unassembled WGS sequence"/>
</dbReference>
<reference evidence="1" key="1">
    <citation type="journal article" date="2020" name="Stud. Mycol.">
        <title>101 Dothideomycetes genomes: a test case for predicting lifestyles and emergence of pathogens.</title>
        <authorList>
            <person name="Haridas S."/>
            <person name="Albert R."/>
            <person name="Binder M."/>
            <person name="Bloem J."/>
            <person name="Labutti K."/>
            <person name="Salamov A."/>
            <person name="Andreopoulos B."/>
            <person name="Baker S."/>
            <person name="Barry K."/>
            <person name="Bills G."/>
            <person name="Bluhm B."/>
            <person name="Cannon C."/>
            <person name="Castanera R."/>
            <person name="Culley D."/>
            <person name="Daum C."/>
            <person name="Ezra D."/>
            <person name="Gonzalez J."/>
            <person name="Henrissat B."/>
            <person name="Kuo A."/>
            <person name="Liang C."/>
            <person name="Lipzen A."/>
            <person name="Lutzoni F."/>
            <person name="Magnuson J."/>
            <person name="Mondo S."/>
            <person name="Nolan M."/>
            <person name="Ohm R."/>
            <person name="Pangilinan J."/>
            <person name="Park H.-J."/>
            <person name="Ramirez L."/>
            <person name="Alfaro M."/>
            <person name="Sun H."/>
            <person name="Tritt A."/>
            <person name="Yoshinaga Y."/>
            <person name="Zwiers L.-H."/>
            <person name="Turgeon B."/>
            <person name="Goodwin S."/>
            <person name="Spatafora J."/>
            <person name="Crous P."/>
            <person name="Grigoriev I."/>
        </authorList>
    </citation>
    <scope>NUCLEOTIDE SEQUENCE</scope>
    <source>
        <strain evidence="1">CBS 379.55</strain>
    </source>
</reference>